<feature type="compositionally biased region" description="Basic and acidic residues" evidence="1">
    <location>
        <begin position="25"/>
        <end position="38"/>
    </location>
</feature>
<dbReference type="AlphaFoldDB" id="A0A2N5W071"/>
<evidence type="ECO:0000313" key="2">
    <source>
        <dbReference type="EMBL" id="PLW55651.1"/>
    </source>
</evidence>
<name>A0A2N5W071_9BASI</name>
<dbReference type="STRING" id="200324.A0A2N5W071"/>
<accession>A0A2N5W071</accession>
<feature type="region of interest" description="Disordered" evidence="1">
    <location>
        <begin position="21"/>
        <end position="47"/>
    </location>
</feature>
<reference evidence="2 3" key="1">
    <citation type="submission" date="2017-11" db="EMBL/GenBank/DDBJ databases">
        <title>De novo assembly and phasing of dikaryotic genomes from two isolates of Puccinia coronata f. sp. avenae, the causal agent of oat crown rust.</title>
        <authorList>
            <person name="Miller M.E."/>
            <person name="Zhang Y."/>
            <person name="Omidvar V."/>
            <person name="Sperschneider J."/>
            <person name="Schwessinger B."/>
            <person name="Raley C."/>
            <person name="Palmer J.M."/>
            <person name="Garnica D."/>
            <person name="Upadhyaya N."/>
            <person name="Rathjen J."/>
            <person name="Taylor J.M."/>
            <person name="Park R.F."/>
            <person name="Dodds P.N."/>
            <person name="Hirsch C.D."/>
            <person name="Kianian S.F."/>
            <person name="Figueroa M."/>
        </authorList>
    </citation>
    <scope>NUCLEOTIDE SEQUENCE [LARGE SCALE GENOMIC DNA]</scope>
    <source>
        <strain evidence="2">12NC29</strain>
    </source>
</reference>
<proteinExistence type="predicted"/>
<keyword evidence="3" id="KW-1185">Reference proteome</keyword>
<feature type="compositionally biased region" description="Polar residues" evidence="1">
    <location>
        <begin position="223"/>
        <end position="233"/>
    </location>
</feature>
<evidence type="ECO:0000256" key="1">
    <source>
        <dbReference type="SAM" id="MobiDB-lite"/>
    </source>
</evidence>
<dbReference type="Proteomes" id="UP000235388">
    <property type="component" value="Unassembled WGS sequence"/>
</dbReference>
<dbReference type="EMBL" id="PGCJ01000029">
    <property type="protein sequence ID" value="PLW55651.1"/>
    <property type="molecule type" value="Genomic_DNA"/>
</dbReference>
<gene>
    <name evidence="2" type="ORF">PCANC_04613</name>
</gene>
<feature type="region of interest" description="Disordered" evidence="1">
    <location>
        <begin position="223"/>
        <end position="249"/>
    </location>
</feature>
<evidence type="ECO:0000313" key="3">
    <source>
        <dbReference type="Proteomes" id="UP000235388"/>
    </source>
</evidence>
<organism evidence="2 3">
    <name type="scientific">Puccinia coronata f. sp. avenae</name>
    <dbReference type="NCBI Taxonomy" id="200324"/>
    <lineage>
        <taxon>Eukaryota</taxon>
        <taxon>Fungi</taxon>
        <taxon>Dikarya</taxon>
        <taxon>Basidiomycota</taxon>
        <taxon>Pucciniomycotina</taxon>
        <taxon>Pucciniomycetes</taxon>
        <taxon>Pucciniales</taxon>
        <taxon>Pucciniaceae</taxon>
        <taxon>Puccinia</taxon>
    </lineage>
</organism>
<comment type="caution">
    <text evidence="2">The sequence shown here is derived from an EMBL/GenBank/DDBJ whole genome shotgun (WGS) entry which is preliminary data.</text>
</comment>
<protein>
    <submittedName>
        <fullName evidence="2">Uncharacterized protein</fullName>
    </submittedName>
</protein>
<sequence>MKCTSLALKREWNTTALGVSQDLMSARDQEPPNNRRNENASTPSDRIDLQHFRTADGPLYAGPFHDVEQFLNWINAVQFFFASKGVSHATNKIRVIDSLICKAELFGFVLPPLWRTTLCDQLQDLRLWENEMFATFSTRARTIQTLAKFYGTGNAVDGEWPVTISDLELAETVVYRLPSELKALVKNHEILLKRPFRYIDFESRTQLFYKGLPCKTSSSQCPAGNLAQSTSAPAPSFSGAGKPKQAPAGRAPAKVSVSAIANDTLCPNLEAASFAAFAAINEELRLTREEQSRPAKLARMAASELTSDAAIRFILGCRATE</sequence>